<dbReference type="Proteomes" id="UP000199558">
    <property type="component" value="Unassembled WGS sequence"/>
</dbReference>
<accession>A0A1A9B412</accession>
<keyword evidence="2" id="KW-1185">Reference proteome</keyword>
<proteinExistence type="predicted"/>
<dbReference type="RefSeq" id="WP_091569725.1">
    <property type="nucleotide sequence ID" value="NZ_FLRH01000003.1"/>
</dbReference>
<dbReference type="EMBL" id="FLRH01000003">
    <property type="protein sequence ID" value="SBT64230.1"/>
    <property type="molecule type" value="Genomic_DNA"/>
</dbReference>
<dbReference type="AlphaFoldDB" id="A0A1A9B412"/>
<evidence type="ECO:0000313" key="2">
    <source>
        <dbReference type="Proteomes" id="UP000199558"/>
    </source>
</evidence>
<organism evidence="1 2">
    <name type="scientific">Micromonospora sediminicola</name>
    <dbReference type="NCBI Taxonomy" id="946078"/>
    <lineage>
        <taxon>Bacteria</taxon>
        <taxon>Bacillati</taxon>
        <taxon>Actinomycetota</taxon>
        <taxon>Actinomycetes</taxon>
        <taxon>Micromonosporales</taxon>
        <taxon>Micromonosporaceae</taxon>
        <taxon>Micromonospora</taxon>
    </lineage>
</organism>
<gene>
    <name evidence="1" type="ORF">GA0070622_1200</name>
</gene>
<name>A0A1A9B412_9ACTN</name>
<evidence type="ECO:0000313" key="1">
    <source>
        <dbReference type="EMBL" id="SBT64230.1"/>
    </source>
</evidence>
<reference evidence="2" key="1">
    <citation type="submission" date="2016-06" db="EMBL/GenBank/DDBJ databases">
        <authorList>
            <person name="Varghese N."/>
            <person name="Submissions Spin"/>
        </authorList>
    </citation>
    <scope>NUCLEOTIDE SEQUENCE [LARGE SCALE GENOMIC DNA]</scope>
    <source>
        <strain evidence="2">DSM 45794</strain>
    </source>
</reference>
<protein>
    <submittedName>
        <fullName evidence="1">Uncharacterized protein</fullName>
    </submittedName>
</protein>
<sequence length="90" mass="9821">MLPTIGRIVLYTLSQFDVDAINFNRQNSPSPNAGNFANAGDTYPAVVVRVFGGDAANLQVLLDGPDTYWATSRPQGEAGEQGRWNWPPRV</sequence>
<dbReference type="OrthoDB" id="3536267at2"/>
<dbReference type="STRING" id="946078.GA0070622_1200"/>